<feature type="compositionally biased region" description="Low complexity" evidence="1">
    <location>
        <begin position="133"/>
        <end position="150"/>
    </location>
</feature>
<comment type="caution">
    <text evidence="2">The sequence shown here is derived from an EMBL/GenBank/DDBJ whole genome shotgun (WGS) entry which is preliminary data.</text>
</comment>
<accession>A0A1J4JFW9</accession>
<protein>
    <submittedName>
        <fullName evidence="2">Uncharacterized protein</fullName>
    </submittedName>
</protein>
<keyword evidence="3" id="KW-1185">Reference proteome</keyword>
<reference evidence="2" key="1">
    <citation type="submission" date="2016-10" db="EMBL/GenBank/DDBJ databases">
        <authorList>
            <person name="Benchimol M."/>
            <person name="Almeida L.G."/>
            <person name="Vasconcelos A.T."/>
            <person name="Perreira-Neves A."/>
            <person name="Rosa I.A."/>
            <person name="Tasca T."/>
            <person name="Bogo M.R."/>
            <person name="de Souza W."/>
        </authorList>
    </citation>
    <scope>NUCLEOTIDE SEQUENCE [LARGE SCALE GENOMIC DNA]</scope>
    <source>
        <strain evidence="2">K</strain>
    </source>
</reference>
<dbReference type="Proteomes" id="UP000179807">
    <property type="component" value="Unassembled WGS sequence"/>
</dbReference>
<name>A0A1J4JFW9_9EUKA</name>
<sequence>MENSKRNYIRRKKTYNKCMTLIRQTLELINLVKKTNIPANQITEQAKQHADLVEAVCWDPRTRITDELYQQVAIRKTRELCTSLINKQAPQVSAIHMIIQMNGLKSISALQNAPKDTKQKNISDTPKTQLKAQNQTQNNHQQNQQLNQSQTAPVKTLPIPILQNPDNILNETDFPQNPINLQFSINPSDQILPMDIDSELDSNLIDKPDSFLPVTSFYSNTFPEI</sequence>
<feature type="region of interest" description="Disordered" evidence="1">
    <location>
        <begin position="128"/>
        <end position="151"/>
    </location>
</feature>
<dbReference type="EMBL" id="MLAK01001199">
    <property type="protein sequence ID" value="OHS96108.1"/>
    <property type="molecule type" value="Genomic_DNA"/>
</dbReference>
<gene>
    <name evidence="2" type="ORF">TRFO_37750</name>
</gene>
<evidence type="ECO:0000256" key="1">
    <source>
        <dbReference type="SAM" id="MobiDB-lite"/>
    </source>
</evidence>
<dbReference type="AlphaFoldDB" id="A0A1J4JFW9"/>
<proteinExistence type="predicted"/>
<organism evidence="2 3">
    <name type="scientific">Tritrichomonas foetus</name>
    <dbReference type="NCBI Taxonomy" id="1144522"/>
    <lineage>
        <taxon>Eukaryota</taxon>
        <taxon>Metamonada</taxon>
        <taxon>Parabasalia</taxon>
        <taxon>Tritrichomonadida</taxon>
        <taxon>Tritrichomonadidae</taxon>
        <taxon>Tritrichomonas</taxon>
    </lineage>
</organism>
<dbReference type="VEuPathDB" id="TrichDB:TRFO_37750"/>
<evidence type="ECO:0000313" key="2">
    <source>
        <dbReference type="EMBL" id="OHS96108.1"/>
    </source>
</evidence>
<dbReference type="RefSeq" id="XP_068349245.1">
    <property type="nucleotide sequence ID" value="XM_068511614.1"/>
</dbReference>
<evidence type="ECO:0000313" key="3">
    <source>
        <dbReference type="Proteomes" id="UP000179807"/>
    </source>
</evidence>
<dbReference type="GeneID" id="94846318"/>